<feature type="region of interest" description="Disordered" evidence="2">
    <location>
        <begin position="134"/>
        <end position="185"/>
    </location>
</feature>
<name>A0A517VQP7_9PLAN</name>
<accession>A0A517VQP7</accession>
<dbReference type="KEGG" id="gaw:V144x_07900"/>
<dbReference type="RefSeq" id="WP_197998744.1">
    <property type="nucleotide sequence ID" value="NZ_CP037920.1"/>
</dbReference>
<dbReference type="GO" id="GO:0009271">
    <property type="term" value="P:phage shock"/>
    <property type="evidence" value="ECO:0007669"/>
    <property type="project" value="TreeGrafter"/>
</dbReference>
<dbReference type="Proteomes" id="UP000318704">
    <property type="component" value="Chromosome"/>
</dbReference>
<organism evidence="3 4">
    <name type="scientific">Gimesia aquarii</name>
    <dbReference type="NCBI Taxonomy" id="2527964"/>
    <lineage>
        <taxon>Bacteria</taxon>
        <taxon>Pseudomonadati</taxon>
        <taxon>Planctomycetota</taxon>
        <taxon>Planctomycetia</taxon>
        <taxon>Planctomycetales</taxon>
        <taxon>Planctomycetaceae</taxon>
        <taxon>Gimesia</taxon>
    </lineage>
</organism>
<proteinExistence type="inferred from homology"/>
<feature type="compositionally biased region" description="Low complexity" evidence="2">
    <location>
        <begin position="148"/>
        <end position="168"/>
    </location>
</feature>
<comment type="similarity">
    <text evidence="1">Belongs to the PspA/Vipp/IM30 family.</text>
</comment>
<dbReference type="Pfam" id="PF04012">
    <property type="entry name" value="PspA_IM30"/>
    <property type="match status" value="1"/>
</dbReference>
<reference evidence="3 4" key="1">
    <citation type="submission" date="2019-03" db="EMBL/GenBank/DDBJ databases">
        <title>Deep-cultivation of Planctomycetes and their phenomic and genomic characterization uncovers novel biology.</title>
        <authorList>
            <person name="Wiegand S."/>
            <person name="Jogler M."/>
            <person name="Boedeker C."/>
            <person name="Pinto D."/>
            <person name="Vollmers J."/>
            <person name="Rivas-Marin E."/>
            <person name="Kohn T."/>
            <person name="Peeters S.H."/>
            <person name="Heuer A."/>
            <person name="Rast P."/>
            <person name="Oberbeckmann S."/>
            <person name="Bunk B."/>
            <person name="Jeske O."/>
            <person name="Meyerdierks A."/>
            <person name="Storesund J.E."/>
            <person name="Kallscheuer N."/>
            <person name="Luecker S."/>
            <person name="Lage O.M."/>
            <person name="Pohl T."/>
            <person name="Merkel B.J."/>
            <person name="Hornburger P."/>
            <person name="Mueller R.-W."/>
            <person name="Bruemmer F."/>
            <person name="Labrenz M."/>
            <person name="Spormann A.M."/>
            <person name="Op den Camp H."/>
            <person name="Overmann J."/>
            <person name="Amann R."/>
            <person name="Jetten M.S.M."/>
            <person name="Mascher T."/>
            <person name="Medema M.H."/>
            <person name="Devos D.P."/>
            <person name="Kaster A.-K."/>
            <person name="Ovreas L."/>
            <person name="Rohde M."/>
            <person name="Galperin M.Y."/>
            <person name="Jogler C."/>
        </authorList>
    </citation>
    <scope>NUCLEOTIDE SEQUENCE [LARGE SCALE GENOMIC DNA]</scope>
    <source>
        <strain evidence="3 4">V144</strain>
    </source>
</reference>
<protein>
    <recommendedName>
        <fullName evidence="5">Phage shock protein A</fullName>
    </recommendedName>
</protein>
<dbReference type="AlphaFoldDB" id="A0A517VQP7"/>
<dbReference type="PANTHER" id="PTHR31088">
    <property type="entry name" value="MEMBRANE-ASSOCIATED PROTEIN VIPP1, CHLOROPLASTIC"/>
    <property type="match status" value="1"/>
</dbReference>
<dbReference type="InterPro" id="IPR007157">
    <property type="entry name" value="PspA_VIPP1"/>
</dbReference>
<dbReference type="EMBL" id="CP037920">
    <property type="protein sequence ID" value="QDT95348.1"/>
    <property type="molecule type" value="Genomic_DNA"/>
</dbReference>
<sequence>MSYFSRLTDIVTCNLTQLLKNAADPVIEIEQIIAEMKEGIAGANRSVKTAITNKQAIQKELQEHQEQISQWKEAAKNALAAGEEVEARNSLVRKKEIEDLMAGLEQQHEAAQATCEHLTTTLHALEARLAEAKRKQLELTDSDGLSESPAQTTSEAPASASSLSPSRSEQIESELAALKRELDQS</sequence>
<evidence type="ECO:0000256" key="1">
    <source>
        <dbReference type="ARBA" id="ARBA00043985"/>
    </source>
</evidence>
<evidence type="ECO:0008006" key="5">
    <source>
        <dbReference type="Google" id="ProtNLM"/>
    </source>
</evidence>
<gene>
    <name evidence="3" type="ORF">V144x_07900</name>
</gene>
<dbReference type="GO" id="GO:0005829">
    <property type="term" value="C:cytosol"/>
    <property type="evidence" value="ECO:0007669"/>
    <property type="project" value="TreeGrafter"/>
</dbReference>
<evidence type="ECO:0000313" key="3">
    <source>
        <dbReference type="EMBL" id="QDT95348.1"/>
    </source>
</evidence>
<evidence type="ECO:0000313" key="4">
    <source>
        <dbReference type="Proteomes" id="UP000318704"/>
    </source>
</evidence>
<evidence type="ECO:0000256" key="2">
    <source>
        <dbReference type="SAM" id="MobiDB-lite"/>
    </source>
</evidence>
<dbReference type="PANTHER" id="PTHR31088:SF6">
    <property type="entry name" value="PHAGE SHOCK PROTEIN A"/>
    <property type="match status" value="1"/>
</dbReference>